<keyword evidence="1" id="KW-0418">Kinase</keyword>
<name>A0A250JBB0_9BACT</name>
<evidence type="ECO:0000313" key="1">
    <source>
        <dbReference type="EMBL" id="ATB40762.1"/>
    </source>
</evidence>
<evidence type="ECO:0000313" key="2">
    <source>
        <dbReference type="Proteomes" id="UP000217257"/>
    </source>
</evidence>
<gene>
    <name evidence="1" type="ORF">CYFUS_006218</name>
</gene>
<reference evidence="1 2" key="1">
    <citation type="submission" date="2017-06" db="EMBL/GenBank/DDBJ databases">
        <title>Sequencing and comparative analysis of myxobacterial genomes.</title>
        <authorList>
            <person name="Rupp O."/>
            <person name="Goesmann A."/>
            <person name="Sogaard-Andersen L."/>
        </authorList>
    </citation>
    <scope>NUCLEOTIDE SEQUENCE [LARGE SCALE GENOMIC DNA]</scope>
    <source>
        <strain evidence="1 2">DSM 52655</strain>
    </source>
</reference>
<dbReference type="RefSeq" id="WP_157758776.1">
    <property type="nucleotide sequence ID" value="NZ_CP022098.1"/>
</dbReference>
<dbReference type="Proteomes" id="UP000217257">
    <property type="component" value="Chromosome"/>
</dbReference>
<dbReference type="EMBL" id="CP022098">
    <property type="protein sequence ID" value="ATB40762.1"/>
    <property type="molecule type" value="Genomic_DNA"/>
</dbReference>
<dbReference type="KEGG" id="cfus:CYFUS_006218"/>
<protein>
    <submittedName>
        <fullName evidence="1">Two-component sensor histidine kinase</fullName>
    </submittedName>
</protein>
<accession>A0A250JBB0</accession>
<sequence length="212" mass="24682">MKLDRQIRRIFGLKKRSGPPLKHPLAEDETTLAYAGYPMLRQADLFLTLPVLERWRAERTLSFPPGCCVCTRTAHQYLPAYAHSGWLGFLRREQVLTRIPHCEDHGHGGEARLLVLVTSWSELVCHLSLIGLNEVFLSETRNLNQGGDMPPPWRAFPGYEPASSGWRQGNGEYWFLHAWSPFWKNLPEVEREQYLRRWDAPTEWRSWMVDVV</sequence>
<keyword evidence="1" id="KW-0808">Transferase</keyword>
<dbReference type="GO" id="GO:0016301">
    <property type="term" value="F:kinase activity"/>
    <property type="evidence" value="ECO:0007669"/>
    <property type="project" value="UniProtKB-KW"/>
</dbReference>
<organism evidence="1 2">
    <name type="scientific">Cystobacter fuscus</name>
    <dbReference type="NCBI Taxonomy" id="43"/>
    <lineage>
        <taxon>Bacteria</taxon>
        <taxon>Pseudomonadati</taxon>
        <taxon>Myxococcota</taxon>
        <taxon>Myxococcia</taxon>
        <taxon>Myxococcales</taxon>
        <taxon>Cystobacterineae</taxon>
        <taxon>Archangiaceae</taxon>
        <taxon>Cystobacter</taxon>
    </lineage>
</organism>
<dbReference type="AlphaFoldDB" id="A0A250JBB0"/>
<proteinExistence type="predicted"/>